<dbReference type="Proteomes" id="UP000199403">
    <property type="component" value="Unassembled WGS sequence"/>
</dbReference>
<protein>
    <submittedName>
        <fullName evidence="3">Uncharacterized protein</fullName>
    </submittedName>
</protein>
<keyword evidence="2" id="KW-0472">Membrane</keyword>
<organism evidence="3 4">
    <name type="scientific">Cyclobacterium xiamenense</name>
    <dbReference type="NCBI Taxonomy" id="1297121"/>
    <lineage>
        <taxon>Bacteria</taxon>
        <taxon>Pseudomonadati</taxon>
        <taxon>Bacteroidota</taxon>
        <taxon>Cytophagia</taxon>
        <taxon>Cytophagales</taxon>
        <taxon>Cyclobacteriaceae</taxon>
        <taxon>Cyclobacterium</taxon>
    </lineage>
</organism>
<name>A0A1H6U229_9BACT</name>
<dbReference type="STRING" id="1416801.SAMN05192553_101436"/>
<accession>A0A1H6U229</accession>
<feature type="region of interest" description="Disordered" evidence="1">
    <location>
        <begin position="49"/>
        <end position="68"/>
    </location>
</feature>
<evidence type="ECO:0000313" key="3">
    <source>
        <dbReference type="EMBL" id="SEI82470.1"/>
    </source>
</evidence>
<evidence type="ECO:0000256" key="1">
    <source>
        <dbReference type="SAM" id="MobiDB-lite"/>
    </source>
</evidence>
<evidence type="ECO:0000313" key="4">
    <source>
        <dbReference type="Proteomes" id="UP000199403"/>
    </source>
</evidence>
<feature type="compositionally biased region" description="Basic and acidic residues" evidence="1">
    <location>
        <begin position="54"/>
        <end position="68"/>
    </location>
</feature>
<dbReference type="OrthoDB" id="840457at2"/>
<keyword evidence="2" id="KW-1133">Transmembrane helix</keyword>
<dbReference type="AlphaFoldDB" id="A0A1H6U229"/>
<keyword evidence="2" id="KW-0812">Transmembrane</keyword>
<reference evidence="4" key="1">
    <citation type="submission" date="2016-10" db="EMBL/GenBank/DDBJ databases">
        <authorList>
            <person name="Varghese N."/>
            <person name="Submissions S."/>
        </authorList>
    </citation>
    <scope>NUCLEOTIDE SEQUENCE [LARGE SCALE GENOMIC DNA]</scope>
    <source>
        <strain evidence="4">IBRC-M 10761</strain>
    </source>
</reference>
<proteinExistence type="predicted"/>
<dbReference type="RefSeq" id="WP_092168828.1">
    <property type="nucleotide sequence ID" value="NZ_FNZH01000001.1"/>
</dbReference>
<evidence type="ECO:0000256" key="2">
    <source>
        <dbReference type="SAM" id="Phobius"/>
    </source>
</evidence>
<gene>
    <name evidence="3" type="ORF">SAMN05192553_101436</name>
</gene>
<keyword evidence="4" id="KW-1185">Reference proteome</keyword>
<dbReference type="EMBL" id="FNZH01000001">
    <property type="protein sequence ID" value="SEI82470.1"/>
    <property type="molecule type" value="Genomic_DNA"/>
</dbReference>
<sequence>MDLVIGFLFVLAVALALYLIFKRIFSRKKGQVDRTQELSSKEVIGKEVSNFDADTQKGDTTDESSKNP</sequence>
<feature type="transmembrane region" description="Helical" evidence="2">
    <location>
        <begin position="6"/>
        <end position="25"/>
    </location>
</feature>